<evidence type="ECO:0000256" key="6">
    <source>
        <dbReference type="ARBA" id="ARBA00022918"/>
    </source>
</evidence>
<dbReference type="PANTHER" id="PTHR41694:SF5">
    <property type="entry name" value="RIBONUCLEASE H"/>
    <property type="match status" value="1"/>
</dbReference>
<keyword evidence="1" id="KW-0808">Transferase</keyword>
<dbReference type="SUPFAM" id="SSF53098">
    <property type="entry name" value="Ribonuclease H-like"/>
    <property type="match status" value="1"/>
</dbReference>
<dbReference type="InterPro" id="IPR001584">
    <property type="entry name" value="Integrase_cat-core"/>
</dbReference>
<dbReference type="Pfam" id="PF00665">
    <property type="entry name" value="rve"/>
    <property type="match status" value="1"/>
</dbReference>
<evidence type="ECO:0000256" key="3">
    <source>
        <dbReference type="ARBA" id="ARBA00022722"/>
    </source>
</evidence>
<evidence type="ECO:0000256" key="2">
    <source>
        <dbReference type="ARBA" id="ARBA00022695"/>
    </source>
</evidence>
<name>A0A7K6PGW9_9CORV</name>
<dbReference type="Proteomes" id="UP000542689">
    <property type="component" value="Unassembled WGS sequence"/>
</dbReference>
<evidence type="ECO:0000259" key="7">
    <source>
        <dbReference type="PROSITE" id="PS50994"/>
    </source>
</evidence>
<dbReference type="AlphaFoldDB" id="A0A7K6PGW9"/>
<dbReference type="PANTHER" id="PTHR41694">
    <property type="entry name" value="ENDOGENOUS RETROVIRUS GROUP K MEMBER POL PROTEIN"/>
    <property type="match status" value="1"/>
</dbReference>
<dbReference type="InterPro" id="IPR036397">
    <property type="entry name" value="RNaseH_sf"/>
</dbReference>
<feature type="non-terminal residue" evidence="8">
    <location>
        <position position="1"/>
    </location>
</feature>
<sequence length="275" mass="31350">LHESTHWGTQALCDTFLQTYVCLGIYQLAKIVTRDCLTCLKINRKVARKTTQGGRELAVRPFQKIQVDFTELPQVQRFKYLLVIVDHLTHWVEAFPTAQASAQAVSKVLLEQIIPRYGVVYSIDSDRGPHFTSQVLQLTASALGIKWELHTPWRPQSSGRVERTNQMLKNCLTKLMVETKLGWIKCLPLALLNIRNRPRADIGVSPYEALYGLPLLAPATMATPEKGEKEISKYINVISRTLEDLRKRECLPQNSPTDFKVHAFQPGDWVLIKTW</sequence>
<evidence type="ECO:0000256" key="4">
    <source>
        <dbReference type="ARBA" id="ARBA00022759"/>
    </source>
</evidence>
<reference evidence="8 9" key="1">
    <citation type="submission" date="2019-09" db="EMBL/GenBank/DDBJ databases">
        <title>Bird 10,000 Genomes (B10K) Project - Family phase.</title>
        <authorList>
            <person name="Zhang G."/>
        </authorList>
    </citation>
    <scope>NUCLEOTIDE SEQUENCE [LARGE SCALE GENOMIC DNA]</scope>
    <source>
        <strain evidence="8">B10K-DU-029-41</strain>
        <tissue evidence="8">Liver</tissue>
    </source>
</reference>
<dbReference type="PROSITE" id="PS50994">
    <property type="entry name" value="INTEGRASE"/>
    <property type="match status" value="1"/>
</dbReference>
<evidence type="ECO:0000256" key="1">
    <source>
        <dbReference type="ARBA" id="ARBA00022679"/>
    </source>
</evidence>
<evidence type="ECO:0000313" key="8">
    <source>
        <dbReference type="EMBL" id="NWW60489.1"/>
    </source>
</evidence>
<keyword evidence="4" id="KW-0255">Endonuclease</keyword>
<keyword evidence="2" id="KW-0548">Nucleotidyltransferase</keyword>
<dbReference type="GO" id="GO:0003964">
    <property type="term" value="F:RNA-directed DNA polymerase activity"/>
    <property type="evidence" value="ECO:0007669"/>
    <property type="project" value="UniProtKB-KW"/>
</dbReference>
<proteinExistence type="predicted"/>
<feature type="domain" description="Integrase catalytic" evidence="7">
    <location>
        <begin position="57"/>
        <end position="214"/>
    </location>
</feature>
<keyword evidence="3" id="KW-0540">Nuclease</keyword>
<keyword evidence="5" id="KW-0378">Hydrolase</keyword>
<dbReference type="GO" id="GO:0015074">
    <property type="term" value="P:DNA integration"/>
    <property type="evidence" value="ECO:0007669"/>
    <property type="project" value="InterPro"/>
</dbReference>
<dbReference type="InterPro" id="IPR012337">
    <property type="entry name" value="RNaseH-like_sf"/>
</dbReference>
<protein>
    <submittedName>
        <fullName evidence="8">TF26 protein</fullName>
    </submittedName>
</protein>
<gene>
    <name evidence="8" type="primary">Tf26_0</name>
    <name evidence="8" type="ORF">IFRKOW_R15059</name>
</gene>
<dbReference type="GO" id="GO:0004519">
    <property type="term" value="F:endonuclease activity"/>
    <property type="evidence" value="ECO:0007669"/>
    <property type="project" value="UniProtKB-KW"/>
</dbReference>
<comment type="caution">
    <text evidence="8">The sequence shown here is derived from an EMBL/GenBank/DDBJ whole genome shotgun (WGS) entry which is preliminary data.</text>
</comment>
<feature type="non-terminal residue" evidence="8">
    <location>
        <position position="275"/>
    </location>
</feature>
<accession>A0A7K6PGW9</accession>
<dbReference type="Gene3D" id="1.10.340.70">
    <property type="match status" value="1"/>
</dbReference>
<keyword evidence="6" id="KW-0695">RNA-directed DNA polymerase</keyword>
<keyword evidence="9" id="KW-1185">Reference proteome</keyword>
<evidence type="ECO:0000256" key="5">
    <source>
        <dbReference type="ARBA" id="ARBA00022801"/>
    </source>
</evidence>
<dbReference type="GO" id="GO:0003676">
    <property type="term" value="F:nucleic acid binding"/>
    <property type="evidence" value="ECO:0007669"/>
    <property type="project" value="InterPro"/>
</dbReference>
<dbReference type="GO" id="GO:0016787">
    <property type="term" value="F:hydrolase activity"/>
    <property type="evidence" value="ECO:0007669"/>
    <property type="project" value="UniProtKB-KW"/>
</dbReference>
<evidence type="ECO:0000313" key="9">
    <source>
        <dbReference type="Proteomes" id="UP000542689"/>
    </source>
</evidence>
<dbReference type="Gene3D" id="3.30.420.10">
    <property type="entry name" value="Ribonuclease H-like superfamily/Ribonuclease H"/>
    <property type="match status" value="1"/>
</dbReference>
<organism evidence="8 9">
    <name type="scientific">Ifrita kowaldi</name>
    <name type="common">blue-capped ifrita</name>
    <dbReference type="NCBI Taxonomy" id="461245"/>
    <lineage>
        <taxon>Eukaryota</taxon>
        <taxon>Metazoa</taxon>
        <taxon>Chordata</taxon>
        <taxon>Craniata</taxon>
        <taxon>Vertebrata</taxon>
        <taxon>Euteleostomi</taxon>
        <taxon>Archelosauria</taxon>
        <taxon>Archosauria</taxon>
        <taxon>Dinosauria</taxon>
        <taxon>Saurischia</taxon>
        <taxon>Theropoda</taxon>
        <taxon>Coelurosauria</taxon>
        <taxon>Aves</taxon>
        <taxon>Neognathae</taxon>
        <taxon>Neoaves</taxon>
        <taxon>Telluraves</taxon>
        <taxon>Australaves</taxon>
        <taxon>Passeriformes</taxon>
        <taxon>Corvoidea</taxon>
        <taxon>Cinclosomatidae</taxon>
        <taxon>Ifrita</taxon>
    </lineage>
</organism>
<dbReference type="EMBL" id="VZRS01005833">
    <property type="protein sequence ID" value="NWW60489.1"/>
    <property type="molecule type" value="Genomic_DNA"/>
</dbReference>